<evidence type="ECO:0000256" key="1">
    <source>
        <dbReference type="ARBA" id="ARBA00004651"/>
    </source>
</evidence>
<keyword evidence="8 9" id="KW-0472">Membrane</keyword>
<dbReference type="InterPro" id="IPR017871">
    <property type="entry name" value="ABC_transporter-like_CS"/>
</dbReference>
<dbReference type="PROSITE" id="PS50893">
    <property type="entry name" value="ABC_TRANSPORTER_2"/>
    <property type="match status" value="1"/>
</dbReference>
<evidence type="ECO:0000256" key="7">
    <source>
        <dbReference type="ARBA" id="ARBA00022989"/>
    </source>
</evidence>
<dbReference type="InterPro" id="IPR003593">
    <property type="entry name" value="AAA+_ATPase"/>
</dbReference>
<feature type="domain" description="ABC transmembrane type-1" evidence="11">
    <location>
        <begin position="20"/>
        <end position="302"/>
    </location>
</feature>
<dbReference type="PROSITE" id="PS00211">
    <property type="entry name" value="ABC_TRANSPORTER_1"/>
    <property type="match status" value="1"/>
</dbReference>
<keyword evidence="12" id="KW-0347">Helicase</keyword>
<dbReference type="OrthoDB" id="9762790at2"/>
<feature type="transmembrane region" description="Helical" evidence="9">
    <location>
        <begin position="159"/>
        <end position="180"/>
    </location>
</feature>
<dbReference type="InterPro" id="IPR027417">
    <property type="entry name" value="P-loop_NTPase"/>
</dbReference>
<evidence type="ECO:0000256" key="3">
    <source>
        <dbReference type="ARBA" id="ARBA00022475"/>
    </source>
</evidence>
<dbReference type="GO" id="GO:0015421">
    <property type="term" value="F:ABC-type oligopeptide transporter activity"/>
    <property type="evidence" value="ECO:0007669"/>
    <property type="project" value="TreeGrafter"/>
</dbReference>
<keyword evidence="3" id="KW-1003">Cell membrane</keyword>
<protein>
    <submittedName>
        <fullName evidence="12">Helicase</fullName>
    </submittedName>
</protein>
<dbReference type="SUPFAM" id="SSF52540">
    <property type="entry name" value="P-loop containing nucleoside triphosphate hydrolases"/>
    <property type="match status" value="1"/>
</dbReference>
<gene>
    <name evidence="12" type="ORF">DSM106972_058320</name>
</gene>
<dbReference type="GO" id="GO:0005524">
    <property type="term" value="F:ATP binding"/>
    <property type="evidence" value="ECO:0007669"/>
    <property type="project" value="UniProtKB-KW"/>
</dbReference>
<organism evidence="12 13">
    <name type="scientific">Dulcicalothrix desertica PCC 7102</name>
    <dbReference type="NCBI Taxonomy" id="232991"/>
    <lineage>
        <taxon>Bacteria</taxon>
        <taxon>Bacillati</taxon>
        <taxon>Cyanobacteriota</taxon>
        <taxon>Cyanophyceae</taxon>
        <taxon>Nostocales</taxon>
        <taxon>Calotrichaceae</taxon>
        <taxon>Dulcicalothrix</taxon>
    </lineage>
</organism>
<dbReference type="RefSeq" id="WP_127084090.1">
    <property type="nucleotide sequence ID" value="NZ_RSCL01000016.1"/>
</dbReference>
<sequence length="577" mass="64800">MKKYTNLLSKYLLPQKTRAIWLTLALLSSIALQLINPQIIGYFIDTAVAGVSTQTLYFAATIFIAVAILTQLFSIITTYLSENVAWTATNALRSDLVTHCLSLDFCFFKSRTPGELIERVDGDVNALSQFFSQLVINILGNVILLAGILIILFLQDWRIGASLTIFSFIALSILVSLRPLAIIPWTAYRQVSAEFFGFIGEYIVGLEDIRANGAVNFVMHRFYKFLQPWLSIYHKARFADTTVWATTVGLFAVGNALALGITAYLWNQKAISIGTIYVLFHYTNLLQEPIEKIREELENFQQAEASIYRIQEILDHPVKRDVTNLQALEAGALSVEFDNVCFSYESDNQRALNNLSFYLPQNQVLGILGRTGSGKTTITRLLLKFYEPQSGYIRLNNIPSPQISSKELRTRIGIVTQDVQLFHTTVRNNLTFFNPAIDDTEIIDILTELGLYKWLSSLPNGLDTILASDSTGLSAGQAQLLAFARVFLKNPSLVILDEASSRLDPNTEKSLEAAIDKLLLGRTGIIIAHRLQTIQRANQVLILENGQVLEYGRRQDLQNNYHSHFAQLLRTNLDESK</sequence>
<dbReference type="InterPro" id="IPR036640">
    <property type="entry name" value="ABC1_TM_sf"/>
</dbReference>
<dbReference type="GO" id="GO:0005886">
    <property type="term" value="C:plasma membrane"/>
    <property type="evidence" value="ECO:0007669"/>
    <property type="project" value="UniProtKB-SubCell"/>
</dbReference>
<dbReference type="Gene3D" id="3.40.50.300">
    <property type="entry name" value="P-loop containing nucleotide triphosphate hydrolases"/>
    <property type="match status" value="1"/>
</dbReference>
<keyword evidence="13" id="KW-1185">Reference proteome</keyword>
<dbReference type="GO" id="GO:0016887">
    <property type="term" value="F:ATP hydrolysis activity"/>
    <property type="evidence" value="ECO:0007669"/>
    <property type="project" value="InterPro"/>
</dbReference>
<keyword evidence="5" id="KW-0547">Nucleotide-binding</keyword>
<reference evidence="12" key="1">
    <citation type="submission" date="2018-12" db="EMBL/GenBank/DDBJ databases">
        <authorList>
            <person name="Will S."/>
            <person name="Neumann-Schaal M."/>
            <person name="Henke P."/>
        </authorList>
    </citation>
    <scope>NUCLEOTIDE SEQUENCE</scope>
    <source>
        <strain evidence="12">PCC 7102</strain>
    </source>
</reference>
<feature type="transmembrane region" description="Helical" evidence="9">
    <location>
        <begin position="243"/>
        <end position="266"/>
    </location>
</feature>
<evidence type="ECO:0000256" key="8">
    <source>
        <dbReference type="ARBA" id="ARBA00023136"/>
    </source>
</evidence>
<dbReference type="PANTHER" id="PTHR43394:SF1">
    <property type="entry name" value="ATP-BINDING CASSETTE SUB-FAMILY B MEMBER 10, MITOCHONDRIAL"/>
    <property type="match status" value="1"/>
</dbReference>
<comment type="subcellular location">
    <subcellularLocation>
        <location evidence="1">Cell membrane</location>
        <topology evidence="1">Multi-pass membrane protein</topology>
    </subcellularLocation>
</comment>
<keyword evidence="7 9" id="KW-1133">Transmembrane helix</keyword>
<dbReference type="SMART" id="SM00382">
    <property type="entry name" value="AAA"/>
    <property type="match status" value="1"/>
</dbReference>
<name>A0A3S1CGN6_9CYAN</name>
<dbReference type="GO" id="GO:0004386">
    <property type="term" value="F:helicase activity"/>
    <property type="evidence" value="ECO:0007669"/>
    <property type="project" value="UniProtKB-KW"/>
</dbReference>
<dbReference type="AlphaFoldDB" id="A0A3S1CGN6"/>
<keyword evidence="4 9" id="KW-0812">Transmembrane</keyword>
<feature type="transmembrane region" description="Helical" evidence="9">
    <location>
        <begin position="20"/>
        <end position="44"/>
    </location>
</feature>
<evidence type="ECO:0000256" key="6">
    <source>
        <dbReference type="ARBA" id="ARBA00022840"/>
    </source>
</evidence>
<evidence type="ECO:0000259" key="11">
    <source>
        <dbReference type="PROSITE" id="PS50929"/>
    </source>
</evidence>
<keyword evidence="6" id="KW-0067">ATP-binding</keyword>
<feature type="transmembrane region" description="Helical" evidence="9">
    <location>
        <begin position="134"/>
        <end position="153"/>
    </location>
</feature>
<evidence type="ECO:0000256" key="5">
    <source>
        <dbReference type="ARBA" id="ARBA00022741"/>
    </source>
</evidence>
<evidence type="ECO:0000256" key="2">
    <source>
        <dbReference type="ARBA" id="ARBA00022448"/>
    </source>
</evidence>
<keyword evidence="2" id="KW-0813">Transport</keyword>
<feature type="domain" description="ABC transporter" evidence="10">
    <location>
        <begin position="335"/>
        <end position="570"/>
    </location>
</feature>
<dbReference type="Pfam" id="PF00664">
    <property type="entry name" value="ABC_membrane"/>
    <property type="match status" value="1"/>
</dbReference>
<dbReference type="SUPFAM" id="SSF90123">
    <property type="entry name" value="ABC transporter transmembrane region"/>
    <property type="match status" value="1"/>
</dbReference>
<reference evidence="12" key="2">
    <citation type="journal article" date="2019" name="Genome Biol. Evol.">
        <title>Day and night: Metabolic profiles and evolutionary relationships of six axenic non-marine cyanobacteria.</title>
        <authorList>
            <person name="Will S.E."/>
            <person name="Henke P."/>
            <person name="Boedeker C."/>
            <person name="Huang S."/>
            <person name="Brinkmann H."/>
            <person name="Rohde M."/>
            <person name="Jarek M."/>
            <person name="Friedl T."/>
            <person name="Seufert S."/>
            <person name="Schumacher M."/>
            <person name="Overmann J."/>
            <person name="Neumann-Schaal M."/>
            <person name="Petersen J."/>
        </authorList>
    </citation>
    <scope>NUCLEOTIDE SEQUENCE [LARGE SCALE GENOMIC DNA]</scope>
    <source>
        <strain evidence="12">PCC 7102</strain>
    </source>
</reference>
<evidence type="ECO:0000313" key="13">
    <source>
        <dbReference type="Proteomes" id="UP000271624"/>
    </source>
</evidence>
<dbReference type="EMBL" id="RSCL01000016">
    <property type="protein sequence ID" value="RUT02354.1"/>
    <property type="molecule type" value="Genomic_DNA"/>
</dbReference>
<evidence type="ECO:0000256" key="9">
    <source>
        <dbReference type="SAM" id="Phobius"/>
    </source>
</evidence>
<dbReference type="FunFam" id="3.40.50.300:FF:000299">
    <property type="entry name" value="ABC transporter ATP-binding protein/permease"/>
    <property type="match status" value="1"/>
</dbReference>
<dbReference type="Proteomes" id="UP000271624">
    <property type="component" value="Unassembled WGS sequence"/>
</dbReference>
<dbReference type="PANTHER" id="PTHR43394">
    <property type="entry name" value="ATP-DEPENDENT PERMEASE MDL1, MITOCHONDRIAL"/>
    <property type="match status" value="1"/>
</dbReference>
<dbReference type="PROSITE" id="PS50929">
    <property type="entry name" value="ABC_TM1F"/>
    <property type="match status" value="1"/>
</dbReference>
<dbReference type="Gene3D" id="1.20.1560.10">
    <property type="entry name" value="ABC transporter type 1, transmembrane domain"/>
    <property type="match status" value="1"/>
</dbReference>
<keyword evidence="12" id="KW-0378">Hydrolase</keyword>
<accession>A0A3S1CGN6</accession>
<dbReference type="InterPro" id="IPR011527">
    <property type="entry name" value="ABC1_TM_dom"/>
</dbReference>
<dbReference type="Pfam" id="PF00005">
    <property type="entry name" value="ABC_tran"/>
    <property type="match status" value="1"/>
</dbReference>
<evidence type="ECO:0000256" key="4">
    <source>
        <dbReference type="ARBA" id="ARBA00022692"/>
    </source>
</evidence>
<dbReference type="CDD" id="cd07346">
    <property type="entry name" value="ABC_6TM_exporters"/>
    <property type="match status" value="1"/>
</dbReference>
<evidence type="ECO:0000313" key="12">
    <source>
        <dbReference type="EMBL" id="RUT02354.1"/>
    </source>
</evidence>
<feature type="transmembrane region" description="Helical" evidence="9">
    <location>
        <begin position="56"/>
        <end position="80"/>
    </location>
</feature>
<comment type="caution">
    <text evidence="12">The sequence shown here is derived from an EMBL/GenBank/DDBJ whole genome shotgun (WGS) entry which is preliminary data.</text>
</comment>
<evidence type="ECO:0000259" key="10">
    <source>
        <dbReference type="PROSITE" id="PS50893"/>
    </source>
</evidence>
<proteinExistence type="predicted"/>
<dbReference type="InterPro" id="IPR039421">
    <property type="entry name" value="Type_1_exporter"/>
</dbReference>
<dbReference type="InterPro" id="IPR003439">
    <property type="entry name" value="ABC_transporter-like_ATP-bd"/>
</dbReference>